<dbReference type="SUPFAM" id="SSF56112">
    <property type="entry name" value="Protein kinase-like (PK-like)"/>
    <property type="match status" value="1"/>
</dbReference>
<reference evidence="1 2" key="1">
    <citation type="submission" date="2022-05" db="EMBL/GenBank/DDBJ databases">
        <title>Genome Resource of Streptomyces lavenduligriseus GA1-1, a Strain with Broad-Spectrum Antifungal Activity against Phytopathogenic Fungi.</title>
        <authorList>
            <person name="Qi D."/>
        </authorList>
    </citation>
    <scope>NUCLEOTIDE SEQUENCE [LARGE SCALE GENOMIC DNA]</scope>
    <source>
        <strain evidence="1 2">GA1-1</strain>
    </source>
</reference>
<gene>
    <name evidence="1" type="ORF">M4438_23720</name>
</gene>
<evidence type="ECO:0008006" key="3">
    <source>
        <dbReference type="Google" id="ProtNLM"/>
    </source>
</evidence>
<dbReference type="InterPro" id="IPR011009">
    <property type="entry name" value="Kinase-like_dom_sf"/>
</dbReference>
<dbReference type="EMBL" id="JAMCCK010000035">
    <property type="protein sequence ID" value="MCL3996484.1"/>
    <property type="molecule type" value="Genomic_DNA"/>
</dbReference>
<dbReference type="RefSeq" id="WP_249491567.1">
    <property type="nucleotide sequence ID" value="NZ_JAMCCK010000035.1"/>
</dbReference>
<dbReference type="Proteomes" id="UP001202052">
    <property type="component" value="Unassembled WGS sequence"/>
</dbReference>
<evidence type="ECO:0000313" key="1">
    <source>
        <dbReference type="EMBL" id="MCL3996484.1"/>
    </source>
</evidence>
<proteinExistence type="predicted"/>
<organism evidence="1 2">
    <name type="scientific">Streptomyces lavenduligriseus</name>
    <dbReference type="NCBI Taxonomy" id="67315"/>
    <lineage>
        <taxon>Bacteria</taxon>
        <taxon>Bacillati</taxon>
        <taxon>Actinomycetota</taxon>
        <taxon>Actinomycetes</taxon>
        <taxon>Kitasatosporales</taxon>
        <taxon>Streptomycetaceae</taxon>
        <taxon>Streptomyces</taxon>
    </lineage>
</organism>
<name>A0ABT0NYC1_9ACTN</name>
<evidence type="ECO:0000313" key="2">
    <source>
        <dbReference type="Proteomes" id="UP001202052"/>
    </source>
</evidence>
<sequence>MTVQNATVPDDENPPAPDVGAVEDALLGELAERIGGALTEELTEGGSPARLVKLALPGGGFQVVKLLVDIPGAVDGHDLDSFRVKIRQIEKIRADIPELREVYTELSDEFHGDNWSAYTMPFYANQDIAAPLRAGEDVEKRYAPQLRRILSDLVGQGYLRGSEETAPGHIAEVHADRLIRRFWLLQKYLPGALVDAETITVNGVVCRNPLRLAQTLTDRPELTAGVDPARLYYPVHGDLNTRNILVLDDAAVSAGRGGYRIIDPRGTLGHWDPAYDLSKILFSFTVWDAGLRKGFRLAQDAGEWQVAIEGGTYPAYRAAAHGLLGLLRGLPEFQRLTADDPGWESRYLLGHAFHLLAEAACRLSDIKKRTGEDTADQLDPVDLAKGHYLYGVLFLEDAVRQLEAEGRVDHDAALSLLG</sequence>
<keyword evidence="2" id="KW-1185">Reference proteome</keyword>
<comment type="caution">
    <text evidence="1">The sequence shown here is derived from an EMBL/GenBank/DDBJ whole genome shotgun (WGS) entry which is preliminary data.</text>
</comment>
<protein>
    <recommendedName>
        <fullName evidence="3">Aminoglycoside phosphotransferase domain-containing protein</fullName>
    </recommendedName>
</protein>
<accession>A0ABT0NYC1</accession>